<feature type="domain" description="OmpR/PhoB-type" evidence="10">
    <location>
        <begin position="132"/>
        <end position="231"/>
    </location>
</feature>
<name>A0A7H8QDI7_9BACL</name>
<dbReference type="Pfam" id="PF00486">
    <property type="entry name" value="Trans_reg_C"/>
    <property type="match status" value="1"/>
</dbReference>
<organism evidence="11 12">
    <name type="scientific">Planococcus glaciei</name>
    <dbReference type="NCBI Taxonomy" id="459472"/>
    <lineage>
        <taxon>Bacteria</taxon>
        <taxon>Bacillati</taxon>
        <taxon>Bacillota</taxon>
        <taxon>Bacilli</taxon>
        <taxon>Bacillales</taxon>
        <taxon>Caryophanaceae</taxon>
        <taxon>Planococcus</taxon>
    </lineage>
</organism>
<dbReference type="PANTHER" id="PTHR48111">
    <property type="entry name" value="REGULATOR OF RPOS"/>
    <property type="match status" value="1"/>
</dbReference>
<dbReference type="Gene3D" id="3.40.50.2300">
    <property type="match status" value="1"/>
</dbReference>
<gene>
    <name evidence="11" type="ORF">HF394_16620</name>
</gene>
<dbReference type="GO" id="GO:0005829">
    <property type="term" value="C:cytosol"/>
    <property type="evidence" value="ECO:0007669"/>
    <property type="project" value="TreeGrafter"/>
</dbReference>
<evidence type="ECO:0000259" key="10">
    <source>
        <dbReference type="PROSITE" id="PS51755"/>
    </source>
</evidence>
<evidence type="ECO:0000256" key="4">
    <source>
        <dbReference type="ARBA" id="ARBA00023015"/>
    </source>
</evidence>
<sequence length="235" mass="26208">MQEPHLLIVDDEPAILHMLTTILTKEGFRSIDTAGSAEEALALSKQTAYDLILLDVMLPERSGFDICPLIRETTDASIFFLTARSSDLDKLSGFAVGADDYITKPFNPLEVAARVKAHLRRRSGKNPVQAQQTIYSAGPLYINTQSAEVKIDGKPVDLPAQVYQLLLFFCRHPNQLFSKSQLYENVWGEEFLGEDNTVMVHIRKLREKIEQDASSPKLIVTVRGLGYKFVPAGSL</sequence>
<feature type="domain" description="Response regulatory" evidence="9">
    <location>
        <begin position="5"/>
        <end position="119"/>
    </location>
</feature>
<evidence type="ECO:0000256" key="2">
    <source>
        <dbReference type="ARBA" id="ARBA00022553"/>
    </source>
</evidence>
<dbReference type="EMBL" id="CP051177">
    <property type="protein sequence ID" value="QKX52068.1"/>
    <property type="molecule type" value="Genomic_DNA"/>
</dbReference>
<dbReference type="PROSITE" id="PS50110">
    <property type="entry name" value="RESPONSE_REGULATORY"/>
    <property type="match status" value="1"/>
</dbReference>
<dbReference type="Gene3D" id="1.10.10.10">
    <property type="entry name" value="Winged helix-like DNA-binding domain superfamily/Winged helix DNA-binding domain"/>
    <property type="match status" value="1"/>
</dbReference>
<dbReference type="SMART" id="SM00448">
    <property type="entry name" value="REC"/>
    <property type="match status" value="1"/>
</dbReference>
<keyword evidence="6" id="KW-0804">Transcription</keyword>
<dbReference type="AlphaFoldDB" id="A0A7H8QDI7"/>
<dbReference type="SUPFAM" id="SSF46894">
    <property type="entry name" value="C-terminal effector domain of the bipartite response regulators"/>
    <property type="match status" value="1"/>
</dbReference>
<dbReference type="CDD" id="cd17574">
    <property type="entry name" value="REC_OmpR"/>
    <property type="match status" value="1"/>
</dbReference>
<feature type="modified residue" description="4-aspartylphosphate" evidence="7">
    <location>
        <position position="55"/>
    </location>
</feature>
<comment type="subcellular location">
    <subcellularLocation>
        <location evidence="1">Cytoplasm</location>
    </subcellularLocation>
</comment>
<evidence type="ECO:0000313" key="11">
    <source>
        <dbReference type="EMBL" id="QKX52068.1"/>
    </source>
</evidence>
<evidence type="ECO:0000256" key="6">
    <source>
        <dbReference type="ARBA" id="ARBA00023163"/>
    </source>
</evidence>
<protein>
    <submittedName>
        <fullName evidence="11">Response regulator transcription factor</fullName>
    </submittedName>
</protein>
<dbReference type="GO" id="GO:0000156">
    <property type="term" value="F:phosphorelay response regulator activity"/>
    <property type="evidence" value="ECO:0007669"/>
    <property type="project" value="TreeGrafter"/>
</dbReference>
<keyword evidence="12" id="KW-1185">Reference proteome</keyword>
<dbReference type="SUPFAM" id="SSF52172">
    <property type="entry name" value="CheY-like"/>
    <property type="match status" value="1"/>
</dbReference>
<dbReference type="RefSeq" id="WP_036808488.1">
    <property type="nucleotide sequence ID" value="NZ_CP051177.1"/>
</dbReference>
<dbReference type="GO" id="GO:0000976">
    <property type="term" value="F:transcription cis-regulatory region binding"/>
    <property type="evidence" value="ECO:0007669"/>
    <property type="project" value="TreeGrafter"/>
</dbReference>
<dbReference type="GO" id="GO:0006355">
    <property type="term" value="P:regulation of DNA-templated transcription"/>
    <property type="evidence" value="ECO:0007669"/>
    <property type="project" value="InterPro"/>
</dbReference>
<dbReference type="Pfam" id="PF00072">
    <property type="entry name" value="Response_reg"/>
    <property type="match status" value="1"/>
</dbReference>
<reference evidence="12" key="1">
    <citation type="submission" date="2020-06" db="EMBL/GenBank/DDBJ databases">
        <title>Isolation of Planomicrobium glaciei.</title>
        <authorList>
            <person name="Malisova L."/>
            <person name="Safrankova R."/>
            <person name="Jakubu V."/>
            <person name="Spanelova P."/>
        </authorList>
    </citation>
    <scope>NUCLEOTIDE SEQUENCE [LARGE SCALE GENOMIC DNA]</scope>
    <source>
        <strain evidence="12">NRL-ATB46093</strain>
    </source>
</reference>
<evidence type="ECO:0000256" key="3">
    <source>
        <dbReference type="ARBA" id="ARBA00023012"/>
    </source>
</evidence>
<keyword evidence="2 7" id="KW-0597">Phosphoprotein</keyword>
<dbReference type="InterPro" id="IPR001867">
    <property type="entry name" value="OmpR/PhoB-type_DNA-bd"/>
</dbReference>
<evidence type="ECO:0000256" key="1">
    <source>
        <dbReference type="ARBA" id="ARBA00004496"/>
    </source>
</evidence>
<keyword evidence="4" id="KW-0805">Transcription regulation</keyword>
<dbReference type="Gene3D" id="6.10.250.690">
    <property type="match status" value="1"/>
</dbReference>
<dbReference type="CDD" id="cd00383">
    <property type="entry name" value="trans_reg_C"/>
    <property type="match status" value="1"/>
</dbReference>
<keyword evidence="5 8" id="KW-0238">DNA-binding</keyword>
<feature type="DNA-binding region" description="OmpR/PhoB-type" evidence="8">
    <location>
        <begin position="132"/>
        <end position="231"/>
    </location>
</feature>
<dbReference type="PROSITE" id="PS51755">
    <property type="entry name" value="OMPR_PHOB"/>
    <property type="match status" value="1"/>
</dbReference>
<evidence type="ECO:0000256" key="5">
    <source>
        <dbReference type="ARBA" id="ARBA00023125"/>
    </source>
</evidence>
<evidence type="ECO:0000259" key="9">
    <source>
        <dbReference type="PROSITE" id="PS50110"/>
    </source>
</evidence>
<evidence type="ECO:0000256" key="8">
    <source>
        <dbReference type="PROSITE-ProRule" id="PRU01091"/>
    </source>
</evidence>
<evidence type="ECO:0000313" key="12">
    <source>
        <dbReference type="Proteomes" id="UP000509222"/>
    </source>
</evidence>
<proteinExistence type="predicted"/>
<dbReference type="FunFam" id="1.10.10.10:FF:000018">
    <property type="entry name" value="DNA-binding response regulator ResD"/>
    <property type="match status" value="1"/>
</dbReference>
<keyword evidence="3" id="KW-0902">Two-component regulatory system</keyword>
<accession>A0A7H8QDI7</accession>
<dbReference type="InterPro" id="IPR039420">
    <property type="entry name" value="WalR-like"/>
</dbReference>
<dbReference type="InterPro" id="IPR001789">
    <property type="entry name" value="Sig_transdc_resp-reg_receiver"/>
</dbReference>
<evidence type="ECO:0000256" key="7">
    <source>
        <dbReference type="PROSITE-ProRule" id="PRU00169"/>
    </source>
</evidence>
<dbReference type="GO" id="GO:0032993">
    <property type="term" value="C:protein-DNA complex"/>
    <property type="evidence" value="ECO:0007669"/>
    <property type="project" value="TreeGrafter"/>
</dbReference>
<dbReference type="PANTHER" id="PTHR48111:SF52">
    <property type="entry name" value="TRANSCRIPTIONAL REGULATORY PROTEIN YVRH"/>
    <property type="match status" value="1"/>
</dbReference>
<dbReference type="InterPro" id="IPR011006">
    <property type="entry name" value="CheY-like_superfamily"/>
</dbReference>
<dbReference type="InterPro" id="IPR036388">
    <property type="entry name" value="WH-like_DNA-bd_sf"/>
</dbReference>
<dbReference type="Proteomes" id="UP000509222">
    <property type="component" value="Chromosome"/>
</dbReference>
<dbReference type="SMART" id="SM00862">
    <property type="entry name" value="Trans_reg_C"/>
    <property type="match status" value="1"/>
</dbReference>
<dbReference type="InterPro" id="IPR016032">
    <property type="entry name" value="Sig_transdc_resp-reg_C-effctor"/>
</dbReference>